<dbReference type="RefSeq" id="WP_237890107.1">
    <property type="nucleotide sequence ID" value="NZ_JAKLTY010000004.1"/>
</dbReference>
<organism evidence="1 2">
    <name type="scientific">Bradyrhizobium zhengyangense</name>
    <dbReference type="NCBI Taxonomy" id="2911009"/>
    <lineage>
        <taxon>Bacteria</taxon>
        <taxon>Pseudomonadati</taxon>
        <taxon>Pseudomonadota</taxon>
        <taxon>Alphaproteobacteria</taxon>
        <taxon>Hyphomicrobiales</taxon>
        <taxon>Nitrobacteraceae</taxon>
        <taxon>Bradyrhizobium</taxon>
    </lineage>
</organism>
<comment type="caution">
    <text evidence="1">The sequence shown here is derived from an EMBL/GenBank/DDBJ whole genome shotgun (WGS) entry which is preliminary data.</text>
</comment>
<dbReference type="EMBL" id="JAKLTY010000004">
    <property type="protein sequence ID" value="MCG2626589.1"/>
    <property type="molecule type" value="Genomic_DNA"/>
</dbReference>
<reference evidence="1" key="1">
    <citation type="submission" date="2022-01" db="EMBL/GenBank/DDBJ databases">
        <title>Genome sequnece data of strain Bradyrhizobium sp. nov.</title>
        <authorList>
            <person name="Zhang J."/>
        </authorList>
    </citation>
    <scope>NUCLEOTIDE SEQUENCE</scope>
    <source>
        <strain evidence="1">WYCCWR 13023</strain>
    </source>
</reference>
<dbReference type="AlphaFoldDB" id="A0A9X1R9A0"/>
<accession>A0A9X1R9A0</accession>
<proteinExistence type="predicted"/>
<protein>
    <submittedName>
        <fullName evidence="1">Uncharacterized protein</fullName>
    </submittedName>
</protein>
<dbReference type="Proteomes" id="UP001139054">
    <property type="component" value="Unassembled WGS sequence"/>
</dbReference>
<sequence>MKLMNERPYSDPEAAARKLMELAKGVEAVQDGRIHIEKINAPFLFTLKASGAEFGAGIKYAIEKGWMELHESGTYVRLLSPGDNLMSG</sequence>
<evidence type="ECO:0000313" key="1">
    <source>
        <dbReference type="EMBL" id="MCG2626589.1"/>
    </source>
</evidence>
<name>A0A9X1R9A0_9BRAD</name>
<gene>
    <name evidence="1" type="ORF">L6654_08125</name>
</gene>
<evidence type="ECO:0000313" key="2">
    <source>
        <dbReference type="Proteomes" id="UP001139054"/>
    </source>
</evidence>